<proteinExistence type="predicted"/>
<dbReference type="GO" id="GO:0031505">
    <property type="term" value="P:fungal-type cell wall organization"/>
    <property type="evidence" value="ECO:0007669"/>
    <property type="project" value="TreeGrafter"/>
</dbReference>
<dbReference type="EMBL" id="LFZN01000002">
    <property type="protein sequence ID" value="KXT07287.1"/>
    <property type="molecule type" value="Genomic_DNA"/>
</dbReference>
<keyword evidence="1" id="KW-0472">Membrane</keyword>
<feature type="transmembrane region" description="Helical" evidence="1">
    <location>
        <begin position="227"/>
        <end position="250"/>
    </location>
</feature>
<evidence type="ECO:0000313" key="4">
    <source>
        <dbReference type="Proteomes" id="UP000070133"/>
    </source>
</evidence>
<dbReference type="Proteomes" id="UP000070133">
    <property type="component" value="Unassembled WGS sequence"/>
</dbReference>
<sequence length="308" mass="33228">MRWLAIGPFVCCAASLVLAFLCLFAGSSKGFMEDYAVLTTKPRLDPNNHTTNQLNTSRIGQNIFNTSESSSSTLGQLIDNITNSIESDIQDLITSTARDLGLHDFYTAHLMTYCEGYYKPAPVPNATLPKHDISKNVTNCSNRTAMYDFNPEEILQRELSASGTGIDLSDLDWPQDIQKGINALRISAKATFVLYCIAIGFIGIAWLSAGIAFCLQGRLSALVNVVLDWLALIVLGIASAIATAVAVKASDVINKYGNDIGVSAGKGKKFLIITWVATGLLLLASILWCVDCCFGGRRKGLVKAPKHG</sequence>
<evidence type="ECO:0008006" key="5">
    <source>
        <dbReference type="Google" id="ProtNLM"/>
    </source>
</evidence>
<dbReference type="GO" id="GO:0005886">
    <property type="term" value="C:plasma membrane"/>
    <property type="evidence" value="ECO:0007669"/>
    <property type="project" value="InterPro"/>
</dbReference>
<dbReference type="PANTHER" id="PTHR28019:SF7">
    <property type="entry name" value="SUR7 PROTEIN"/>
    <property type="match status" value="1"/>
</dbReference>
<name>A0A139HXW7_9PEZI</name>
<dbReference type="InterPro" id="IPR052413">
    <property type="entry name" value="SUR7_domain"/>
</dbReference>
<evidence type="ECO:0000313" key="3">
    <source>
        <dbReference type="EMBL" id="KXT07287.1"/>
    </source>
</evidence>
<dbReference type="GO" id="GO:0051285">
    <property type="term" value="C:cell cortex of cell tip"/>
    <property type="evidence" value="ECO:0007669"/>
    <property type="project" value="TreeGrafter"/>
</dbReference>
<dbReference type="STRING" id="321146.A0A139HXW7"/>
<evidence type="ECO:0000256" key="1">
    <source>
        <dbReference type="SAM" id="Phobius"/>
    </source>
</evidence>
<dbReference type="AlphaFoldDB" id="A0A139HXW7"/>
<organism evidence="3 4">
    <name type="scientific">Pseudocercospora eumusae</name>
    <dbReference type="NCBI Taxonomy" id="321146"/>
    <lineage>
        <taxon>Eukaryota</taxon>
        <taxon>Fungi</taxon>
        <taxon>Dikarya</taxon>
        <taxon>Ascomycota</taxon>
        <taxon>Pezizomycotina</taxon>
        <taxon>Dothideomycetes</taxon>
        <taxon>Dothideomycetidae</taxon>
        <taxon>Mycosphaerellales</taxon>
        <taxon>Mycosphaerellaceae</taxon>
        <taxon>Pseudocercospora</taxon>
    </lineage>
</organism>
<reference evidence="3 4" key="1">
    <citation type="submission" date="2015-07" db="EMBL/GenBank/DDBJ databases">
        <title>Comparative genomics of the Sigatoka disease complex on banana suggests a link between parallel evolutionary changes in Pseudocercospora fijiensis and Pseudocercospora eumusae and increased virulence on the banana host.</title>
        <authorList>
            <person name="Chang T.-C."/>
            <person name="Salvucci A."/>
            <person name="Crous P.W."/>
            <person name="Stergiopoulos I."/>
        </authorList>
    </citation>
    <scope>NUCLEOTIDE SEQUENCE [LARGE SCALE GENOMIC DNA]</scope>
    <source>
        <strain evidence="3 4">CBS 114824</strain>
    </source>
</reference>
<keyword evidence="2" id="KW-0732">Signal</keyword>
<dbReference type="Pfam" id="PF06687">
    <property type="entry name" value="SUR7"/>
    <property type="match status" value="1"/>
</dbReference>
<feature type="chain" id="PRO_5007806928" description="MARVEL domain-containing protein" evidence="2">
    <location>
        <begin position="20"/>
        <end position="308"/>
    </location>
</feature>
<feature type="transmembrane region" description="Helical" evidence="1">
    <location>
        <begin position="192"/>
        <end position="215"/>
    </location>
</feature>
<feature type="transmembrane region" description="Helical" evidence="1">
    <location>
        <begin position="270"/>
        <end position="290"/>
    </location>
</feature>
<protein>
    <recommendedName>
        <fullName evidence="5">MARVEL domain-containing protein</fullName>
    </recommendedName>
</protein>
<keyword evidence="1" id="KW-0812">Transmembrane</keyword>
<evidence type="ECO:0000256" key="2">
    <source>
        <dbReference type="SAM" id="SignalP"/>
    </source>
</evidence>
<dbReference type="InterPro" id="IPR009571">
    <property type="entry name" value="SUR7/Rim9-like_fungi"/>
</dbReference>
<keyword evidence="4" id="KW-1185">Reference proteome</keyword>
<accession>A0A139HXW7</accession>
<dbReference type="PANTHER" id="PTHR28019">
    <property type="entry name" value="CELL MEMBRANE PROTEIN YLR413W-RELATED"/>
    <property type="match status" value="1"/>
</dbReference>
<feature type="signal peptide" evidence="2">
    <location>
        <begin position="1"/>
        <end position="19"/>
    </location>
</feature>
<keyword evidence="1" id="KW-1133">Transmembrane helix</keyword>
<comment type="caution">
    <text evidence="3">The sequence shown here is derived from an EMBL/GenBank/DDBJ whole genome shotgun (WGS) entry which is preliminary data.</text>
</comment>
<gene>
    <name evidence="3" type="ORF">AC578_428</name>
</gene>